<keyword evidence="1" id="KW-0812">Transmembrane</keyword>
<feature type="transmembrane region" description="Helical" evidence="1">
    <location>
        <begin position="107"/>
        <end position="126"/>
    </location>
</feature>
<feature type="transmembrane region" description="Helical" evidence="1">
    <location>
        <begin position="76"/>
        <end position="95"/>
    </location>
</feature>
<feature type="transmembrane region" description="Helical" evidence="1">
    <location>
        <begin position="251"/>
        <end position="269"/>
    </location>
</feature>
<dbReference type="InterPro" id="IPR050879">
    <property type="entry name" value="Acyltransferase_3"/>
</dbReference>
<reference evidence="4 5" key="1">
    <citation type="journal article" date="2021" name="Microbiol. Resour. Announc.">
        <title>Draft Genome Sequence of Coralloluteibacterium stylophorae LMG 29479T.</title>
        <authorList>
            <person name="Karlyshev A.V."/>
            <person name="Kudryashova E.B."/>
            <person name="Ariskina E.V."/>
            <person name="Conroy A.P."/>
            <person name="Abidueva E.Y."/>
        </authorList>
    </citation>
    <scope>NUCLEOTIDE SEQUENCE [LARGE SCALE GENOMIC DNA]</scope>
    <source>
        <strain evidence="4 5">LMG 29479</strain>
    </source>
</reference>
<protein>
    <submittedName>
        <fullName evidence="3">Acyltransferase</fullName>
    </submittedName>
</protein>
<evidence type="ECO:0000259" key="2">
    <source>
        <dbReference type="Pfam" id="PF01757"/>
    </source>
</evidence>
<dbReference type="Pfam" id="PF01757">
    <property type="entry name" value="Acyl_transf_3"/>
    <property type="match status" value="1"/>
</dbReference>
<gene>
    <name evidence="4" type="ORF">KB893_003250</name>
    <name evidence="3" type="ORF">KB893_11820</name>
</gene>
<dbReference type="RefSeq" id="WP_211927111.1">
    <property type="nucleotide sequence ID" value="NZ_JAGQFT020000002.1"/>
</dbReference>
<dbReference type="PANTHER" id="PTHR23028:SF134">
    <property type="entry name" value="PUTATIVE (AFU_ORTHOLOGUE AFUA_4G08520)-RELATED"/>
    <property type="match status" value="1"/>
</dbReference>
<evidence type="ECO:0000313" key="4">
    <source>
        <dbReference type="EMBL" id="MBS7456151.1"/>
    </source>
</evidence>
<comment type="caution">
    <text evidence="3">The sequence shown here is derived from an EMBL/GenBank/DDBJ whole genome shotgun (WGS) entry which is preliminary data.</text>
</comment>
<feature type="transmembrane region" description="Helical" evidence="1">
    <location>
        <begin position="6"/>
        <end position="23"/>
    </location>
</feature>
<dbReference type="AlphaFoldDB" id="A0A8J7VWX2"/>
<evidence type="ECO:0000313" key="5">
    <source>
        <dbReference type="Proteomes" id="UP000675747"/>
    </source>
</evidence>
<feature type="transmembrane region" description="Helical" evidence="1">
    <location>
        <begin position="35"/>
        <end position="56"/>
    </location>
</feature>
<evidence type="ECO:0000256" key="1">
    <source>
        <dbReference type="SAM" id="Phobius"/>
    </source>
</evidence>
<sequence>MQQTERFVLLDGIRGIAAIAVLMRHTLPWWDLALFRSYLGVDLFFLLSGFVIGHAYDRRLRDRSIGFAEFVAVRLIRLYPVFALSLLLAGVALVAKTVLGGGTDPTVLAAVALHIALAALFLPVPLPGSVELFTVNGPYWSLFFELLVNFAYAAVRPFVGPHGLGIAVAVAGAVAAGSALAHGHLDLGWTWSAVSLVTGLARAVFGILLGLLLFRHHDALQARVSRIPPSAAIPLVVLVLASPSLGALDPLADLLAVGLLFPLVVVVASRPTHVRLAPLMLMLGSASYPIYVLHKPVGEALHFALGDMVERWAPLSGLLLLAVLLAASVCVERVYDIPVRRWLRTRQRRRAAVALDPAAPARESA</sequence>
<dbReference type="InterPro" id="IPR002656">
    <property type="entry name" value="Acyl_transf_3_dom"/>
</dbReference>
<evidence type="ECO:0000313" key="3">
    <source>
        <dbReference type="EMBL" id="MBR0563193.1"/>
    </source>
</evidence>
<keyword evidence="3" id="KW-0012">Acyltransferase</keyword>
<keyword evidence="3" id="KW-0808">Transferase</keyword>
<feature type="transmembrane region" description="Helical" evidence="1">
    <location>
        <begin position="276"/>
        <end position="293"/>
    </location>
</feature>
<feature type="transmembrane region" description="Helical" evidence="1">
    <location>
        <begin position="313"/>
        <end position="335"/>
    </location>
</feature>
<feature type="transmembrane region" description="Helical" evidence="1">
    <location>
        <begin position="189"/>
        <end position="214"/>
    </location>
</feature>
<feature type="transmembrane region" description="Helical" evidence="1">
    <location>
        <begin position="162"/>
        <end position="183"/>
    </location>
</feature>
<feature type="domain" description="Acyltransferase 3" evidence="2">
    <location>
        <begin position="10"/>
        <end position="327"/>
    </location>
</feature>
<accession>A0A8J7VWX2</accession>
<reference evidence="3" key="2">
    <citation type="submission" date="2021-04" db="EMBL/GenBank/DDBJ databases">
        <authorList>
            <person name="Karlyshev A.V."/>
        </authorList>
    </citation>
    <scope>NUCLEOTIDE SEQUENCE</scope>
    <source>
        <strain evidence="3">LMG 29479</strain>
    </source>
</reference>
<dbReference type="GO" id="GO:0016747">
    <property type="term" value="F:acyltransferase activity, transferring groups other than amino-acyl groups"/>
    <property type="evidence" value="ECO:0007669"/>
    <property type="project" value="InterPro"/>
</dbReference>
<keyword evidence="5" id="KW-1185">Reference proteome</keyword>
<dbReference type="Proteomes" id="UP000675747">
    <property type="component" value="Unassembled WGS sequence"/>
</dbReference>
<keyword evidence="1" id="KW-1133">Transmembrane helix</keyword>
<keyword evidence="1" id="KW-0472">Membrane</keyword>
<name>A0A8J7VWX2_9GAMM</name>
<feature type="transmembrane region" description="Helical" evidence="1">
    <location>
        <begin position="138"/>
        <end position="155"/>
    </location>
</feature>
<dbReference type="EMBL" id="JAGQFT010000107">
    <property type="protein sequence ID" value="MBR0563193.1"/>
    <property type="molecule type" value="Genomic_DNA"/>
</dbReference>
<dbReference type="PANTHER" id="PTHR23028">
    <property type="entry name" value="ACETYLTRANSFERASE"/>
    <property type="match status" value="1"/>
</dbReference>
<organism evidence="3">
    <name type="scientific">Coralloluteibacterium stylophorae</name>
    <dbReference type="NCBI Taxonomy" id="1776034"/>
    <lineage>
        <taxon>Bacteria</taxon>
        <taxon>Pseudomonadati</taxon>
        <taxon>Pseudomonadota</taxon>
        <taxon>Gammaproteobacteria</taxon>
        <taxon>Lysobacterales</taxon>
        <taxon>Lysobacteraceae</taxon>
        <taxon>Coralloluteibacterium</taxon>
    </lineage>
</organism>
<dbReference type="EMBL" id="JAGQFT020000002">
    <property type="protein sequence ID" value="MBS7456151.1"/>
    <property type="molecule type" value="Genomic_DNA"/>
</dbReference>
<proteinExistence type="predicted"/>